<evidence type="ECO:0000256" key="2">
    <source>
        <dbReference type="ARBA" id="ARBA00004613"/>
    </source>
</evidence>
<protein>
    <recommendedName>
        <fullName evidence="15">Alpha-latrotoxin</fullName>
    </recommendedName>
</protein>
<dbReference type="SMART" id="SM00248">
    <property type="entry name" value="ANK"/>
    <property type="match status" value="3"/>
</dbReference>
<dbReference type="GO" id="GO:0006887">
    <property type="term" value="P:exocytosis"/>
    <property type="evidence" value="ECO:0007669"/>
    <property type="project" value="UniProtKB-KW"/>
</dbReference>
<keyword evidence="17" id="KW-1185">Reference proteome</keyword>
<evidence type="ECO:0000313" key="17">
    <source>
        <dbReference type="Proteomes" id="UP000499080"/>
    </source>
</evidence>
<comment type="caution">
    <text evidence="16">The sequence shown here is derived from an EMBL/GenBank/DDBJ whole genome shotgun (WGS) entry which is preliminary data.</text>
</comment>
<dbReference type="OrthoDB" id="6437424at2759"/>
<dbReference type="GO" id="GO:0090729">
    <property type="term" value="F:toxin activity"/>
    <property type="evidence" value="ECO:0007669"/>
    <property type="project" value="UniProtKB-KW"/>
</dbReference>
<keyword evidence="12" id="KW-1053">Target membrane</keyword>
<proteinExistence type="inferred from homology"/>
<dbReference type="Proteomes" id="UP000499080">
    <property type="component" value="Unassembled WGS sequence"/>
</dbReference>
<keyword evidence="7" id="KW-0528">Neurotoxin</keyword>
<sequence>MINVDLLKSDRCIGKKIKNGPRKSNNSHLKDLKAVKEQLALFASLSAGSVKKIEYCRRNGLKERSLNLLTSLHFAAEGPNLELVKLAIKFNLDVKVTYASLQTALHIASAHGRLDTVQYLVEEMKMEGNVWDRDGKTALPSQKGHLHIVTFLLKHEADATSRDVFGYAPIHYAVEENLIDNVAIFLEREPNVEENQTSSGL</sequence>
<evidence type="ECO:0000256" key="12">
    <source>
        <dbReference type="ARBA" id="ARBA00023298"/>
    </source>
</evidence>
<evidence type="ECO:0000256" key="9">
    <source>
        <dbReference type="ARBA" id="ARBA00023028"/>
    </source>
</evidence>
<dbReference type="Gene3D" id="1.25.40.20">
    <property type="entry name" value="Ankyrin repeat-containing domain"/>
    <property type="match status" value="1"/>
</dbReference>
<evidence type="ECO:0000256" key="11">
    <source>
        <dbReference type="ARBA" id="ARBA00023136"/>
    </source>
</evidence>
<name>A0A4Y2KCF6_ARAVE</name>
<gene>
    <name evidence="16" type="ORF">AVEN_177899_1</name>
</gene>
<dbReference type="AlphaFoldDB" id="A0A4Y2KCF6"/>
<organism evidence="16 17">
    <name type="scientific">Araneus ventricosus</name>
    <name type="common">Orbweaver spider</name>
    <name type="synonym">Epeira ventricosa</name>
    <dbReference type="NCBI Taxonomy" id="182803"/>
    <lineage>
        <taxon>Eukaryota</taxon>
        <taxon>Metazoa</taxon>
        <taxon>Ecdysozoa</taxon>
        <taxon>Arthropoda</taxon>
        <taxon>Chelicerata</taxon>
        <taxon>Arachnida</taxon>
        <taxon>Araneae</taxon>
        <taxon>Araneomorphae</taxon>
        <taxon>Entelegynae</taxon>
        <taxon>Araneoidea</taxon>
        <taxon>Araneidae</taxon>
        <taxon>Araneus</taxon>
    </lineage>
</organism>
<keyword evidence="4" id="KW-0964">Secreted</keyword>
<evidence type="ECO:0000256" key="3">
    <source>
        <dbReference type="ARBA" id="ARBA00022483"/>
    </source>
</evidence>
<evidence type="ECO:0000313" key="16">
    <source>
        <dbReference type="EMBL" id="GBM99957.1"/>
    </source>
</evidence>
<keyword evidence="10" id="KW-0040">ANK repeat</keyword>
<evidence type="ECO:0000256" key="5">
    <source>
        <dbReference type="ARBA" id="ARBA00022537"/>
    </source>
</evidence>
<evidence type="ECO:0000256" key="15">
    <source>
        <dbReference type="ARBA" id="ARBA00049811"/>
    </source>
</evidence>
<dbReference type="GO" id="GO:0044218">
    <property type="term" value="C:other organism cell membrane"/>
    <property type="evidence" value="ECO:0007669"/>
    <property type="project" value="UniProtKB-KW"/>
</dbReference>
<evidence type="ECO:0000256" key="1">
    <source>
        <dbReference type="ARBA" id="ARBA00004175"/>
    </source>
</evidence>
<evidence type="ECO:0000256" key="7">
    <source>
        <dbReference type="ARBA" id="ARBA00022699"/>
    </source>
</evidence>
<comment type="subunit">
    <text evidence="14">Homotetramer in membranes.</text>
</comment>
<dbReference type="InterPro" id="IPR002110">
    <property type="entry name" value="Ankyrin_rpt"/>
</dbReference>
<evidence type="ECO:0000256" key="8">
    <source>
        <dbReference type="ARBA" id="ARBA00022737"/>
    </source>
</evidence>
<evidence type="ECO:0000256" key="13">
    <source>
        <dbReference type="ARBA" id="ARBA00049657"/>
    </source>
</evidence>
<dbReference type="PANTHER" id="PTHR24198">
    <property type="entry name" value="ANKYRIN REPEAT AND PROTEIN KINASE DOMAIN-CONTAINING PROTEIN"/>
    <property type="match status" value="1"/>
</dbReference>
<dbReference type="EMBL" id="BGPR01004467">
    <property type="protein sequence ID" value="GBM99957.1"/>
    <property type="molecule type" value="Genomic_DNA"/>
</dbReference>
<evidence type="ECO:0000256" key="14">
    <source>
        <dbReference type="ARBA" id="ARBA00049715"/>
    </source>
</evidence>
<comment type="similarity">
    <text evidence="13">Belongs to the cationic peptide 01 (latrotoxin) family. 03 (alpha-latrotoxin) subfamily.</text>
</comment>
<keyword evidence="6" id="KW-0800">Toxin</keyword>
<dbReference type="GO" id="GO:0044231">
    <property type="term" value="C:host cell presynaptic membrane"/>
    <property type="evidence" value="ECO:0007669"/>
    <property type="project" value="UniProtKB-KW"/>
</dbReference>
<comment type="subcellular location">
    <subcellularLocation>
        <location evidence="2">Secreted</location>
    </subcellularLocation>
    <subcellularLocation>
        <location evidence="1">Target cell membrane</location>
    </subcellularLocation>
</comment>
<evidence type="ECO:0000256" key="6">
    <source>
        <dbReference type="ARBA" id="ARBA00022656"/>
    </source>
</evidence>
<evidence type="ECO:0000256" key="10">
    <source>
        <dbReference type="ARBA" id="ARBA00023043"/>
    </source>
</evidence>
<dbReference type="InterPro" id="IPR036770">
    <property type="entry name" value="Ankyrin_rpt-contain_sf"/>
</dbReference>
<keyword evidence="11" id="KW-0472">Membrane</keyword>
<keyword evidence="8" id="KW-0677">Repeat</keyword>
<dbReference type="SUPFAM" id="SSF48403">
    <property type="entry name" value="Ankyrin repeat"/>
    <property type="match status" value="1"/>
</dbReference>
<accession>A0A4Y2KCF6</accession>
<keyword evidence="3" id="KW-0268">Exocytosis</keyword>
<reference evidence="16 17" key="1">
    <citation type="journal article" date="2019" name="Sci. Rep.">
        <title>Orb-weaving spider Araneus ventricosus genome elucidates the spidroin gene catalogue.</title>
        <authorList>
            <person name="Kono N."/>
            <person name="Nakamura H."/>
            <person name="Ohtoshi R."/>
            <person name="Moran D.A.P."/>
            <person name="Shinohara A."/>
            <person name="Yoshida Y."/>
            <person name="Fujiwara M."/>
            <person name="Mori M."/>
            <person name="Tomita M."/>
            <person name="Arakawa K."/>
        </authorList>
    </citation>
    <scope>NUCLEOTIDE SEQUENCE [LARGE SCALE GENOMIC DNA]</scope>
</reference>
<evidence type="ECO:0000256" key="4">
    <source>
        <dbReference type="ARBA" id="ARBA00022525"/>
    </source>
</evidence>
<keyword evidence="5" id="KW-1052">Target cell membrane</keyword>
<dbReference type="GO" id="GO:0005576">
    <property type="term" value="C:extracellular region"/>
    <property type="evidence" value="ECO:0007669"/>
    <property type="project" value="UniProtKB-SubCell"/>
</dbReference>
<keyword evidence="9" id="KW-0638">Presynaptic neurotoxin</keyword>
<dbReference type="PANTHER" id="PTHR24198:SF165">
    <property type="entry name" value="ANKYRIN REPEAT-CONTAINING PROTEIN-RELATED"/>
    <property type="match status" value="1"/>
</dbReference>
<dbReference type="Pfam" id="PF12796">
    <property type="entry name" value="Ank_2"/>
    <property type="match status" value="2"/>
</dbReference>